<dbReference type="InterPro" id="IPR013249">
    <property type="entry name" value="RNA_pol_sigma70_r4_t2"/>
</dbReference>
<dbReference type="InterPro" id="IPR013325">
    <property type="entry name" value="RNA_pol_sigma_r2"/>
</dbReference>
<keyword evidence="9" id="KW-1185">Reference proteome</keyword>
<reference evidence="8 9" key="1">
    <citation type="submission" date="2017-10" db="EMBL/GenBank/DDBJ databases">
        <title>The draft genome sequence of Lewinella nigricans NBRC 102662.</title>
        <authorList>
            <person name="Wang K."/>
        </authorList>
    </citation>
    <scope>NUCLEOTIDE SEQUENCE [LARGE SCALE GENOMIC DNA]</scope>
    <source>
        <strain evidence="8 9">NBRC 102662</strain>
    </source>
</reference>
<evidence type="ECO:0000259" key="7">
    <source>
        <dbReference type="Pfam" id="PF08281"/>
    </source>
</evidence>
<name>A0A2D0N5R1_FLAN2</name>
<dbReference type="SUPFAM" id="SSF88946">
    <property type="entry name" value="Sigma2 domain of RNA polymerase sigma factors"/>
    <property type="match status" value="1"/>
</dbReference>
<dbReference type="Gene3D" id="1.10.1740.10">
    <property type="match status" value="1"/>
</dbReference>
<dbReference type="Pfam" id="PF04542">
    <property type="entry name" value="Sigma70_r2"/>
    <property type="match status" value="1"/>
</dbReference>
<sequence>MSEQGAAEKQISDWPDDELVAFIIQEKQAHLRREGQEEIYRRYSGKVYHKCISLIKDSDTARDLTHDIFIKIFFNLDRFKAKGPFYSWVFAITYNRCFDYLNKRKRFQTVDITEVPQQNEIENTELQYKLFKEAKLEALEAAFKNLKAQERMVLSMYYQDKMSIKSMAILLKAGESAVKMRLKRSREHLAELIKSSHDEK</sequence>
<dbReference type="AlphaFoldDB" id="A0A2D0N5R1"/>
<keyword evidence="3" id="KW-0731">Sigma factor</keyword>
<dbReference type="GO" id="GO:0003677">
    <property type="term" value="F:DNA binding"/>
    <property type="evidence" value="ECO:0007669"/>
    <property type="project" value="UniProtKB-KW"/>
</dbReference>
<dbReference type="Pfam" id="PF08281">
    <property type="entry name" value="Sigma70_r4_2"/>
    <property type="match status" value="1"/>
</dbReference>
<evidence type="ECO:0000256" key="3">
    <source>
        <dbReference type="ARBA" id="ARBA00023082"/>
    </source>
</evidence>
<dbReference type="GO" id="GO:0006352">
    <property type="term" value="P:DNA-templated transcription initiation"/>
    <property type="evidence" value="ECO:0007669"/>
    <property type="project" value="InterPro"/>
</dbReference>
<dbReference type="RefSeq" id="WP_099152763.1">
    <property type="nucleotide sequence ID" value="NZ_PDUD01000029.1"/>
</dbReference>
<dbReference type="PANTHER" id="PTHR43133:SF8">
    <property type="entry name" value="RNA POLYMERASE SIGMA FACTOR HI_1459-RELATED"/>
    <property type="match status" value="1"/>
</dbReference>
<keyword evidence="2" id="KW-0805">Transcription regulation</keyword>
<keyword evidence="5" id="KW-0804">Transcription</keyword>
<evidence type="ECO:0000259" key="6">
    <source>
        <dbReference type="Pfam" id="PF04542"/>
    </source>
</evidence>
<evidence type="ECO:0000256" key="1">
    <source>
        <dbReference type="ARBA" id="ARBA00010641"/>
    </source>
</evidence>
<protein>
    <submittedName>
        <fullName evidence="8">RNA polymerase subunit sigma-24</fullName>
    </submittedName>
</protein>
<dbReference type="InterPro" id="IPR013324">
    <property type="entry name" value="RNA_pol_sigma_r3/r4-like"/>
</dbReference>
<gene>
    <name evidence="8" type="ORF">CRP01_24560</name>
</gene>
<dbReference type="PANTHER" id="PTHR43133">
    <property type="entry name" value="RNA POLYMERASE ECF-TYPE SIGMA FACTO"/>
    <property type="match status" value="1"/>
</dbReference>
<evidence type="ECO:0000256" key="4">
    <source>
        <dbReference type="ARBA" id="ARBA00023125"/>
    </source>
</evidence>
<dbReference type="OrthoDB" id="1027298at2"/>
<dbReference type="InterPro" id="IPR007627">
    <property type="entry name" value="RNA_pol_sigma70_r2"/>
</dbReference>
<evidence type="ECO:0000313" key="9">
    <source>
        <dbReference type="Proteomes" id="UP000223913"/>
    </source>
</evidence>
<evidence type="ECO:0000313" key="8">
    <source>
        <dbReference type="EMBL" id="PHN03730.1"/>
    </source>
</evidence>
<proteinExistence type="inferred from homology"/>
<feature type="domain" description="RNA polymerase sigma-70 region 2" evidence="6">
    <location>
        <begin position="39"/>
        <end position="106"/>
    </location>
</feature>
<comment type="similarity">
    <text evidence="1">Belongs to the sigma-70 factor family. ECF subfamily.</text>
</comment>
<dbReference type="GO" id="GO:0016987">
    <property type="term" value="F:sigma factor activity"/>
    <property type="evidence" value="ECO:0007669"/>
    <property type="project" value="UniProtKB-KW"/>
</dbReference>
<dbReference type="NCBIfam" id="TIGR02937">
    <property type="entry name" value="sigma70-ECF"/>
    <property type="match status" value="1"/>
</dbReference>
<dbReference type="InterPro" id="IPR039425">
    <property type="entry name" value="RNA_pol_sigma-70-like"/>
</dbReference>
<dbReference type="Gene3D" id="1.10.10.10">
    <property type="entry name" value="Winged helix-like DNA-binding domain superfamily/Winged helix DNA-binding domain"/>
    <property type="match status" value="1"/>
</dbReference>
<keyword evidence="4" id="KW-0238">DNA-binding</keyword>
<dbReference type="EMBL" id="PDUD01000029">
    <property type="protein sequence ID" value="PHN03730.1"/>
    <property type="molecule type" value="Genomic_DNA"/>
</dbReference>
<evidence type="ECO:0000256" key="5">
    <source>
        <dbReference type="ARBA" id="ARBA00023163"/>
    </source>
</evidence>
<comment type="caution">
    <text evidence="8">The sequence shown here is derived from an EMBL/GenBank/DDBJ whole genome shotgun (WGS) entry which is preliminary data.</text>
</comment>
<dbReference type="SUPFAM" id="SSF88659">
    <property type="entry name" value="Sigma3 and sigma4 domains of RNA polymerase sigma factors"/>
    <property type="match status" value="1"/>
</dbReference>
<organism evidence="8 9">
    <name type="scientific">Flavilitoribacter nigricans (strain ATCC 23147 / DSM 23189 / NBRC 102662 / NCIMB 1420 / SS-2)</name>
    <name type="common">Lewinella nigricans</name>
    <dbReference type="NCBI Taxonomy" id="1122177"/>
    <lineage>
        <taxon>Bacteria</taxon>
        <taxon>Pseudomonadati</taxon>
        <taxon>Bacteroidota</taxon>
        <taxon>Saprospiria</taxon>
        <taxon>Saprospirales</taxon>
        <taxon>Lewinellaceae</taxon>
        <taxon>Flavilitoribacter</taxon>
    </lineage>
</organism>
<accession>A0A2D0N5R1</accession>
<dbReference type="InterPro" id="IPR014284">
    <property type="entry name" value="RNA_pol_sigma-70_dom"/>
</dbReference>
<dbReference type="Proteomes" id="UP000223913">
    <property type="component" value="Unassembled WGS sequence"/>
</dbReference>
<evidence type="ECO:0000256" key="2">
    <source>
        <dbReference type="ARBA" id="ARBA00023015"/>
    </source>
</evidence>
<feature type="domain" description="RNA polymerase sigma factor 70 region 4 type 2" evidence="7">
    <location>
        <begin position="137"/>
        <end position="189"/>
    </location>
</feature>
<dbReference type="InterPro" id="IPR036388">
    <property type="entry name" value="WH-like_DNA-bd_sf"/>
</dbReference>